<proteinExistence type="predicted"/>
<dbReference type="Proteomes" id="UP000494269">
    <property type="component" value="Unassembled WGS sequence"/>
</dbReference>
<organism evidence="1 2">
    <name type="scientific">Achromobacter kerstersii</name>
    <dbReference type="NCBI Taxonomy" id="1353890"/>
    <lineage>
        <taxon>Bacteria</taxon>
        <taxon>Pseudomonadati</taxon>
        <taxon>Pseudomonadota</taxon>
        <taxon>Betaproteobacteria</taxon>
        <taxon>Burkholderiales</taxon>
        <taxon>Alcaligenaceae</taxon>
        <taxon>Achromobacter</taxon>
    </lineage>
</organism>
<dbReference type="AlphaFoldDB" id="A0A6S7A2K5"/>
<evidence type="ECO:0000313" key="1">
    <source>
        <dbReference type="EMBL" id="CAB3707324.1"/>
    </source>
</evidence>
<evidence type="ECO:0000313" key="2">
    <source>
        <dbReference type="Proteomes" id="UP000494269"/>
    </source>
</evidence>
<reference evidence="1 2" key="1">
    <citation type="submission" date="2020-04" db="EMBL/GenBank/DDBJ databases">
        <authorList>
            <person name="De Canck E."/>
        </authorList>
    </citation>
    <scope>NUCLEOTIDE SEQUENCE [LARGE SCALE GENOMIC DNA]</scope>
    <source>
        <strain evidence="1 2">LMG 3441</strain>
    </source>
</reference>
<sequence length="38" mass="4259">MRYFLILVGAAVVAYLLARGIAAVFSDRKRTKSDRDSK</sequence>
<keyword evidence="2" id="KW-1185">Reference proteome</keyword>
<protein>
    <submittedName>
        <fullName evidence="1">Uncharacterized protein</fullName>
    </submittedName>
</protein>
<name>A0A6S7A2K5_9BURK</name>
<accession>A0A6S7A2K5</accession>
<dbReference type="EMBL" id="CADIJQ010000004">
    <property type="protein sequence ID" value="CAB3707324.1"/>
    <property type="molecule type" value="Genomic_DNA"/>
</dbReference>
<gene>
    <name evidence="1" type="ORF">LMG3441_02911</name>
</gene>